<name>A0A537M4J5_9BACT</name>
<evidence type="ECO:0000256" key="3">
    <source>
        <dbReference type="ARBA" id="ARBA00022729"/>
    </source>
</evidence>
<dbReference type="EMBL" id="VBAM01000071">
    <property type="protein sequence ID" value="TMJ15162.1"/>
    <property type="molecule type" value="Genomic_DNA"/>
</dbReference>
<keyword evidence="2" id="KW-0813">Transport</keyword>
<sequence>MVGNRPMMRIRLTGLRVVSGLVAVTLFVPMTMMLPRASAGAPAVTLTMARNADMLTWDPYPTGDDPSIFTQMVVYDRLVKLAPSNKDVQPELATSWKVSPDGLTATFALRQGVKFSDGSPLTADDVVLSLTRAIDQKSEWGFLFSPVKSVGKVDDHTIAMHMSEPFAPLLAALSTFAASIYSKAQFEKYGQEMAQHPLGTGAFTLESWQKGSQITLVKNQNYWQPGKPKIDRIIMRVVGDDNTRVLQLQSGQVDLIDFVPPNQVQQIRGAGQKVYAVNGTAVLRYTLNETIKPLDEVNVRAALAHAVDREAVAKNVYFGLATVARSLLPATTLYYDPNADPMTYDLAKAKAFLAKSSVPNGFTLTVQLPSGNQTLLDAATIWGNGLKEIGVTLKIQQVETTTLIQIRNAEHYTVYNAAWTNDTPDPDELMGVAMDFKSQHAAHTFYNNPEAQQLVAQARRELDPIKRQALYTQLQRIESRDAPQIYVVDVPRLYASSPNIVGFEPNSQGKYGFENVSKR</sequence>
<accession>A0A537M4J5</accession>
<feature type="domain" description="Solute-binding protein family 5" evidence="4">
    <location>
        <begin position="88"/>
        <end position="430"/>
    </location>
</feature>
<proteinExistence type="inferred from homology"/>
<dbReference type="InterPro" id="IPR039424">
    <property type="entry name" value="SBP_5"/>
</dbReference>
<dbReference type="InterPro" id="IPR030678">
    <property type="entry name" value="Peptide/Ni-bd"/>
</dbReference>
<dbReference type="GO" id="GO:0043190">
    <property type="term" value="C:ATP-binding cassette (ABC) transporter complex"/>
    <property type="evidence" value="ECO:0007669"/>
    <property type="project" value="InterPro"/>
</dbReference>
<evidence type="ECO:0000313" key="6">
    <source>
        <dbReference type="Proteomes" id="UP000320393"/>
    </source>
</evidence>
<dbReference type="CDD" id="cd00995">
    <property type="entry name" value="PBP2_NikA_DppA_OppA_like"/>
    <property type="match status" value="1"/>
</dbReference>
<dbReference type="InterPro" id="IPR000914">
    <property type="entry name" value="SBP_5_dom"/>
</dbReference>
<dbReference type="GO" id="GO:0015833">
    <property type="term" value="P:peptide transport"/>
    <property type="evidence" value="ECO:0007669"/>
    <property type="project" value="TreeGrafter"/>
</dbReference>
<keyword evidence="3" id="KW-0732">Signal</keyword>
<dbReference type="PANTHER" id="PTHR30290:SF9">
    <property type="entry name" value="OLIGOPEPTIDE-BINDING PROTEIN APPA"/>
    <property type="match status" value="1"/>
</dbReference>
<dbReference type="AlphaFoldDB" id="A0A537M4J5"/>
<evidence type="ECO:0000256" key="2">
    <source>
        <dbReference type="ARBA" id="ARBA00022448"/>
    </source>
</evidence>
<dbReference type="Gene3D" id="3.90.76.10">
    <property type="entry name" value="Dipeptide-binding Protein, Domain 1"/>
    <property type="match status" value="1"/>
</dbReference>
<dbReference type="Gene3D" id="3.10.105.10">
    <property type="entry name" value="Dipeptide-binding Protein, Domain 3"/>
    <property type="match status" value="1"/>
</dbReference>
<comment type="caution">
    <text evidence="5">The sequence shown here is derived from an EMBL/GenBank/DDBJ whole genome shotgun (WGS) entry which is preliminary data.</text>
</comment>
<dbReference type="SUPFAM" id="SSF53850">
    <property type="entry name" value="Periplasmic binding protein-like II"/>
    <property type="match status" value="1"/>
</dbReference>
<dbReference type="PANTHER" id="PTHR30290">
    <property type="entry name" value="PERIPLASMIC BINDING COMPONENT OF ABC TRANSPORTER"/>
    <property type="match status" value="1"/>
</dbReference>
<evidence type="ECO:0000256" key="1">
    <source>
        <dbReference type="ARBA" id="ARBA00005695"/>
    </source>
</evidence>
<evidence type="ECO:0000313" key="5">
    <source>
        <dbReference type="EMBL" id="TMJ15162.1"/>
    </source>
</evidence>
<dbReference type="PIRSF" id="PIRSF002741">
    <property type="entry name" value="MppA"/>
    <property type="match status" value="1"/>
</dbReference>
<dbReference type="Proteomes" id="UP000320393">
    <property type="component" value="Unassembled WGS sequence"/>
</dbReference>
<gene>
    <name evidence="5" type="ORF">E6H02_02415</name>
</gene>
<organism evidence="5 6">
    <name type="scientific">Candidatus Segetimicrobium genomatis</name>
    <dbReference type="NCBI Taxonomy" id="2569760"/>
    <lineage>
        <taxon>Bacteria</taxon>
        <taxon>Bacillati</taxon>
        <taxon>Candidatus Sysuimicrobiota</taxon>
        <taxon>Candidatus Sysuimicrobiia</taxon>
        <taxon>Candidatus Sysuimicrobiales</taxon>
        <taxon>Candidatus Segetimicrobiaceae</taxon>
        <taxon>Candidatus Segetimicrobium</taxon>
    </lineage>
</organism>
<dbReference type="GO" id="GO:0042597">
    <property type="term" value="C:periplasmic space"/>
    <property type="evidence" value="ECO:0007669"/>
    <property type="project" value="UniProtKB-ARBA"/>
</dbReference>
<dbReference type="GO" id="GO:1904680">
    <property type="term" value="F:peptide transmembrane transporter activity"/>
    <property type="evidence" value="ECO:0007669"/>
    <property type="project" value="TreeGrafter"/>
</dbReference>
<comment type="similarity">
    <text evidence="1">Belongs to the bacterial solute-binding protein 5 family.</text>
</comment>
<dbReference type="Pfam" id="PF00496">
    <property type="entry name" value="SBP_bac_5"/>
    <property type="match status" value="1"/>
</dbReference>
<evidence type="ECO:0000259" key="4">
    <source>
        <dbReference type="Pfam" id="PF00496"/>
    </source>
</evidence>
<dbReference type="Gene3D" id="3.40.190.10">
    <property type="entry name" value="Periplasmic binding protein-like II"/>
    <property type="match status" value="1"/>
</dbReference>
<protein>
    <submittedName>
        <fullName evidence="5">ABC transporter substrate-binding protein</fullName>
    </submittedName>
</protein>
<reference evidence="5 6" key="1">
    <citation type="journal article" date="2019" name="Nat. Microbiol.">
        <title>Mediterranean grassland soil C-N compound turnover is dependent on rainfall and depth, and is mediated by genomically divergent microorganisms.</title>
        <authorList>
            <person name="Diamond S."/>
            <person name="Andeer P.F."/>
            <person name="Li Z."/>
            <person name="Crits-Christoph A."/>
            <person name="Burstein D."/>
            <person name="Anantharaman K."/>
            <person name="Lane K.R."/>
            <person name="Thomas B.C."/>
            <person name="Pan C."/>
            <person name="Northen T.R."/>
            <person name="Banfield J.F."/>
        </authorList>
    </citation>
    <scope>NUCLEOTIDE SEQUENCE [LARGE SCALE GENOMIC DNA]</scope>
    <source>
        <strain evidence="5">NP_5</strain>
    </source>
</reference>